<dbReference type="RefSeq" id="WP_263721979.1">
    <property type="nucleotide sequence ID" value="NZ_JAOWLA010000010.1"/>
</dbReference>
<evidence type="ECO:0000256" key="1">
    <source>
        <dbReference type="SAM" id="MobiDB-lite"/>
    </source>
</evidence>
<organism evidence="3 4">
    <name type="scientific">Albidovulum sediminicola</name>
    <dbReference type="NCBI Taxonomy" id="2984331"/>
    <lineage>
        <taxon>Bacteria</taxon>
        <taxon>Pseudomonadati</taxon>
        <taxon>Pseudomonadota</taxon>
        <taxon>Alphaproteobacteria</taxon>
        <taxon>Rhodobacterales</taxon>
        <taxon>Paracoccaceae</taxon>
        <taxon>Albidovulum</taxon>
    </lineage>
</organism>
<evidence type="ECO:0000259" key="2">
    <source>
        <dbReference type="Pfam" id="PF09836"/>
    </source>
</evidence>
<dbReference type="GO" id="GO:0003677">
    <property type="term" value="F:DNA binding"/>
    <property type="evidence" value="ECO:0007669"/>
    <property type="project" value="UniProtKB-KW"/>
</dbReference>
<feature type="domain" description="Putative DNA-binding" evidence="2">
    <location>
        <begin position="2"/>
        <end position="93"/>
    </location>
</feature>
<proteinExistence type="predicted"/>
<comment type="caution">
    <text evidence="3">The sequence shown here is derived from an EMBL/GenBank/DDBJ whole genome shotgun (WGS) entry which is preliminary data.</text>
</comment>
<dbReference type="EMBL" id="JAOWLA010000010">
    <property type="protein sequence ID" value="MCV2865461.1"/>
    <property type="molecule type" value="Genomic_DNA"/>
</dbReference>
<feature type="region of interest" description="Disordered" evidence="1">
    <location>
        <begin position="1"/>
        <end position="28"/>
    </location>
</feature>
<dbReference type="Proteomes" id="UP001652503">
    <property type="component" value="Unassembled WGS sequence"/>
</dbReference>
<evidence type="ECO:0000313" key="4">
    <source>
        <dbReference type="Proteomes" id="UP001652503"/>
    </source>
</evidence>
<evidence type="ECO:0000313" key="3">
    <source>
        <dbReference type="EMBL" id="MCV2865461.1"/>
    </source>
</evidence>
<dbReference type="InterPro" id="IPR018640">
    <property type="entry name" value="DUF2063"/>
</dbReference>
<reference evidence="3 4" key="1">
    <citation type="submission" date="2022-10" db="EMBL/GenBank/DDBJ databases">
        <title>Defluviimonas sp. nov., isolated from ocean surface water.</title>
        <authorList>
            <person name="He W."/>
            <person name="Wang L."/>
            <person name="Zhang D.-F."/>
        </authorList>
    </citation>
    <scope>NUCLEOTIDE SEQUENCE [LARGE SCALE GENOMIC DNA]</scope>
    <source>
        <strain evidence="3 4">WL0075</strain>
    </source>
</reference>
<keyword evidence="3" id="KW-0238">DNA-binding</keyword>
<gene>
    <name evidence="3" type="ORF">OE647_12065</name>
</gene>
<protein>
    <submittedName>
        <fullName evidence="3">DNA-binding domain-containing protein</fullName>
    </submittedName>
</protein>
<sequence>MTQSEFRAALLDPEGPLPAGLTDPEGRPAPKRFNVYRNNVTVSLTEALRQAFPVVRALVGEEFFTAMAQVHLRAHPPRSPLLMFYGEDMPAFLEGFAPVRHLGYLPDVARLELALRQSYHAAEAPPMPSELFGALGPDRLMRARIVFVPAVRLIRSRWPVHAIWAANARGEAPPTAATPQDTLITRPSYDPEPVLLPPGAGNFVAALLAGARLGEAIEQGPEFDLTATLTILMARGAIAQIQEGDAP</sequence>
<dbReference type="Pfam" id="PF09836">
    <property type="entry name" value="DUF2063"/>
    <property type="match status" value="1"/>
</dbReference>
<dbReference type="InterPro" id="IPR044922">
    <property type="entry name" value="DUF2063_N_sf"/>
</dbReference>
<dbReference type="Gene3D" id="1.10.150.690">
    <property type="entry name" value="DUF2063"/>
    <property type="match status" value="1"/>
</dbReference>
<accession>A0ABT2Z2W0</accession>
<keyword evidence="4" id="KW-1185">Reference proteome</keyword>
<name>A0ABT2Z2W0_9RHOB</name>